<organism evidence="1 2">
    <name type="scientific">Pseudocercospora fuligena</name>
    <dbReference type="NCBI Taxonomy" id="685502"/>
    <lineage>
        <taxon>Eukaryota</taxon>
        <taxon>Fungi</taxon>
        <taxon>Dikarya</taxon>
        <taxon>Ascomycota</taxon>
        <taxon>Pezizomycotina</taxon>
        <taxon>Dothideomycetes</taxon>
        <taxon>Dothideomycetidae</taxon>
        <taxon>Mycosphaerellales</taxon>
        <taxon>Mycosphaerellaceae</taxon>
        <taxon>Pseudocercospora</taxon>
    </lineage>
</organism>
<dbReference type="EMBL" id="JABCIY010000080">
    <property type="protein sequence ID" value="KAF7193516.1"/>
    <property type="molecule type" value="Genomic_DNA"/>
</dbReference>
<evidence type="ECO:0000313" key="1">
    <source>
        <dbReference type="EMBL" id="KAF7193516.1"/>
    </source>
</evidence>
<sequence length="378" mass="43519">MAWNTGQSSYREAHANTTVDEPAMVPAHEINHAQSALSAAQKVFDVAELLERILLESAATSPSLPCTPLFVWQRVNWTFNNTIQRSKQLRQFMLLERVDDWIMDCIRNDEYEKDWMAEFSKYNSVRKANHMLLDTLFPLRRLKTKQPLEPYTFHKSEGPINGSHVTIATLLQILVESNTLSNIEAFFRPSIAAGLSQTITYLEPLFARQARVQTNQSWRSMKLCPVEEDIQGMLLLDSIVEIDHQDSEVSGCSSYACKVLLEGETTAGELMDTWILPIFARDYAMHRAEAERFKKELCSAEVVHLRRGEGSSSRVVEHLVEMGRRSGGGLTTMRDHDRPQAVRDWQRKKLEADLFRIKNPGLFQNWPVWKQDMWAFMR</sequence>
<comment type="caution">
    <text evidence="1">The sequence shown here is derived from an EMBL/GenBank/DDBJ whole genome shotgun (WGS) entry which is preliminary data.</text>
</comment>
<dbReference type="OrthoDB" id="3648185at2759"/>
<reference evidence="1" key="1">
    <citation type="submission" date="2020-04" db="EMBL/GenBank/DDBJ databases">
        <title>Draft genome resource of the tomato pathogen Pseudocercospora fuligena.</title>
        <authorList>
            <person name="Zaccaron A."/>
        </authorList>
    </citation>
    <scope>NUCLEOTIDE SEQUENCE</scope>
    <source>
        <strain evidence="1">PF001</strain>
    </source>
</reference>
<accession>A0A8H6RJC4</accession>
<gene>
    <name evidence="1" type="ORF">HII31_05091</name>
</gene>
<dbReference type="AlphaFoldDB" id="A0A8H6RJC4"/>
<proteinExistence type="predicted"/>
<dbReference type="Proteomes" id="UP000660729">
    <property type="component" value="Unassembled WGS sequence"/>
</dbReference>
<evidence type="ECO:0000313" key="2">
    <source>
        <dbReference type="Proteomes" id="UP000660729"/>
    </source>
</evidence>
<keyword evidence="2" id="KW-1185">Reference proteome</keyword>
<protein>
    <submittedName>
        <fullName evidence="1">Uncharacterized protein</fullName>
    </submittedName>
</protein>
<name>A0A8H6RJC4_9PEZI</name>